<feature type="region of interest" description="Disordered" evidence="1">
    <location>
        <begin position="1"/>
        <end position="72"/>
    </location>
</feature>
<gene>
    <name evidence="2" type="ORF">BQ8794_30337</name>
</gene>
<sequence length="81" mass="8543">MRDVLSADRDEKSPSAKHDLLTSMPHGELVEQASQPPVAAAGPSPRYDAGAKLTTPPCGELKSNPLPSPSGSGFFYHLDLV</sequence>
<reference evidence="3" key="1">
    <citation type="submission" date="2017-01" db="EMBL/GenBank/DDBJ databases">
        <authorList>
            <person name="Brunel B."/>
        </authorList>
    </citation>
    <scope>NUCLEOTIDE SEQUENCE [LARGE SCALE GENOMIC DNA]</scope>
</reference>
<keyword evidence="3" id="KW-1185">Reference proteome</keyword>
<dbReference type="AlphaFoldDB" id="A0A1R3VAI7"/>
<dbReference type="Proteomes" id="UP000188388">
    <property type="component" value="Unassembled WGS sequence"/>
</dbReference>
<dbReference type="EMBL" id="FTPD01000023">
    <property type="protein sequence ID" value="SIT56888.1"/>
    <property type="molecule type" value="Genomic_DNA"/>
</dbReference>
<name>A0A1R3VAI7_9HYPH</name>
<protein>
    <submittedName>
        <fullName evidence="2">Uncharacterized protein</fullName>
    </submittedName>
</protein>
<dbReference type="STRING" id="1631249.BQ8794_30337"/>
<organism evidence="2 3">
    <name type="scientific">Mesorhizobium prunaredense</name>
    <dbReference type="NCBI Taxonomy" id="1631249"/>
    <lineage>
        <taxon>Bacteria</taxon>
        <taxon>Pseudomonadati</taxon>
        <taxon>Pseudomonadota</taxon>
        <taxon>Alphaproteobacteria</taxon>
        <taxon>Hyphomicrobiales</taxon>
        <taxon>Phyllobacteriaceae</taxon>
        <taxon>Mesorhizobium</taxon>
    </lineage>
</organism>
<accession>A0A1R3VAI7</accession>
<evidence type="ECO:0000313" key="3">
    <source>
        <dbReference type="Proteomes" id="UP000188388"/>
    </source>
</evidence>
<proteinExistence type="predicted"/>
<evidence type="ECO:0000256" key="1">
    <source>
        <dbReference type="SAM" id="MobiDB-lite"/>
    </source>
</evidence>
<evidence type="ECO:0000313" key="2">
    <source>
        <dbReference type="EMBL" id="SIT56888.1"/>
    </source>
</evidence>
<feature type="compositionally biased region" description="Basic and acidic residues" evidence="1">
    <location>
        <begin position="1"/>
        <end position="20"/>
    </location>
</feature>